<reference evidence="1 2" key="1">
    <citation type="submission" date="2015-08" db="EMBL/GenBank/DDBJ databases">
        <title>Next Generation Sequencing and Analysis of the Genome of Puccinia sorghi L Schw, the Causal Agent of Maize Common Rust.</title>
        <authorList>
            <person name="Rochi L."/>
            <person name="Burguener G."/>
            <person name="Darino M."/>
            <person name="Turjanski A."/>
            <person name="Kreff E."/>
            <person name="Dieguez M.J."/>
            <person name="Sacco F."/>
        </authorList>
    </citation>
    <scope>NUCLEOTIDE SEQUENCE [LARGE SCALE GENOMIC DNA]</scope>
    <source>
        <strain evidence="1 2">RO10H11247</strain>
    </source>
</reference>
<gene>
    <name evidence="1" type="ORF">VP01_5648g1</name>
</gene>
<feature type="non-terminal residue" evidence="1">
    <location>
        <position position="1"/>
    </location>
</feature>
<dbReference type="EMBL" id="LAVV01010883">
    <property type="protein sequence ID" value="KNZ48473.1"/>
    <property type="molecule type" value="Genomic_DNA"/>
</dbReference>
<organism evidence="1 2">
    <name type="scientific">Puccinia sorghi</name>
    <dbReference type="NCBI Taxonomy" id="27349"/>
    <lineage>
        <taxon>Eukaryota</taxon>
        <taxon>Fungi</taxon>
        <taxon>Dikarya</taxon>
        <taxon>Basidiomycota</taxon>
        <taxon>Pucciniomycotina</taxon>
        <taxon>Pucciniomycetes</taxon>
        <taxon>Pucciniales</taxon>
        <taxon>Pucciniaceae</taxon>
        <taxon>Puccinia</taxon>
    </lineage>
</organism>
<accession>A0A0L6UIZ0</accession>
<keyword evidence="2" id="KW-1185">Reference proteome</keyword>
<dbReference type="OrthoDB" id="5552562at2759"/>
<evidence type="ECO:0000313" key="1">
    <source>
        <dbReference type="EMBL" id="KNZ48473.1"/>
    </source>
</evidence>
<dbReference type="VEuPathDB" id="FungiDB:VP01_5648g1"/>
<sequence>LLPFNGTCGAAAESFVGQILLHTVTYPEQFPTDSSKVAFAILFMTDYTETWSQPYLMAVLNTEEVPFDKFQFKTSFFDHNYHHHAEEFNSHACTFGWANTPLISIYQHRLKESIQLTMVMRKIQFTSLQTMQAMALKAGQKIEGIWNGQLAPIPLAPVPQPRTPMQWTAFQRCGKKNCLSR</sequence>
<comment type="caution">
    <text evidence="1">The sequence shown here is derived from an EMBL/GenBank/DDBJ whole genome shotgun (WGS) entry which is preliminary data.</text>
</comment>
<evidence type="ECO:0008006" key="3">
    <source>
        <dbReference type="Google" id="ProtNLM"/>
    </source>
</evidence>
<dbReference type="Proteomes" id="UP000037035">
    <property type="component" value="Unassembled WGS sequence"/>
</dbReference>
<protein>
    <recommendedName>
        <fullName evidence="3">Retrotransposon gag domain-containing protein</fullName>
    </recommendedName>
</protein>
<proteinExistence type="predicted"/>
<evidence type="ECO:0000313" key="2">
    <source>
        <dbReference type="Proteomes" id="UP000037035"/>
    </source>
</evidence>
<name>A0A0L6UIZ0_9BASI</name>
<dbReference type="AlphaFoldDB" id="A0A0L6UIZ0"/>